<evidence type="ECO:0000256" key="1">
    <source>
        <dbReference type="SAM" id="MobiDB-lite"/>
    </source>
</evidence>
<feature type="region of interest" description="Disordered" evidence="1">
    <location>
        <begin position="1"/>
        <end position="27"/>
    </location>
</feature>
<dbReference type="InParanoid" id="A0A5E4ET64"/>
<dbReference type="Pfam" id="PF26429">
    <property type="entry name" value="DPBB_CI111"/>
    <property type="match status" value="1"/>
</dbReference>
<organism evidence="4 5">
    <name type="scientific">Prunus dulcis</name>
    <name type="common">Almond</name>
    <name type="synonym">Amygdalus dulcis</name>
    <dbReference type="NCBI Taxonomy" id="3755"/>
    <lineage>
        <taxon>Eukaryota</taxon>
        <taxon>Viridiplantae</taxon>
        <taxon>Streptophyta</taxon>
        <taxon>Embryophyta</taxon>
        <taxon>Tracheophyta</taxon>
        <taxon>Spermatophyta</taxon>
        <taxon>Magnoliopsida</taxon>
        <taxon>eudicotyledons</taxon>
        <taxon>Gunneridae</taxon>
        <taxon>Pentapetalae</taxon>
        <taxon>rosids</taxon>
        <taxon>fabids</taxon>
        <taxon>Rosales</taxon>
        <taxon>Rosaceae</taxon>
        <taxon>Amygdaloideae</taxon>
        <taxon>Amygdaleae</taxon>
        <taxon>Prunus</taxon>
    </lineage>
</organism>
<protein>
    <submittedName>
        <fullName evidence="4">PREDICTED: calmodulin-interacting 111</fullName>
    </submittedName>
</protein>
<gene>
    <name evidence="4" type="ORF">ALMOND_2B009007</name>
    <name evidence="3" type="ORF">L3X38_016280</name>
</gene>
<keyword evidence="6" id="KW-1185">Reference proteome</keyword>
<dbReference type="AlphaFoldDB" id="A0A5E4ET64"/>
<feature type="domain" description="CI111 double-psi beta barrel" evidence="2">
    <location>
        <begin position="78"/>
        <end position="172"/>
    </location>
</feature>
<evidence type="ECO:0000259" key="2">
    <source>
        <dbReference type="Pfam" id="PF26429"/>
    </source>
</evidence>
<dbReference type="EMBL" id="JAJFAZ020000003">
    <property type="protein sequence ID" value="KAI5337011.1"/>
    <property type="molecule type" value="Genomic_DNA"/>
</dbReference>
<evidence type="ECO:0000313" key="4">
    <source>
        <dbReference type="EMBL" id="VVA18672.1"/>
    </source>
</evidence>
<proteinExistence type="predicted"/>
<name>A0A5E4ET64_PRUDU</name>
<sequence>MDVEQNRSKPNRSALSDQVPFFSRNRSKPNRAQPYLIELHVNAFSISSPHLDGFGFSRLQRASRLTHSYTEESFAGSLELASVKFPCLIGNSAFIGRVTDVQDDPKSRKIWLSEPSMVSLPCLKSRLSDGFPLSSLADECARRFGIDSCGQLTDDAGNYFALATIFPSSKVCHLPTNVWRYLVILSVPWSTLFQWPLVKLEIPKVNWEDVGGKESDSVSDRVISHLLVELDG</sequence>
<dbReference type="Proteomes" id="UP000327085">
    <property type="component" value="Chromosome 3"/>
</dbReference>
<dbReference type="InterPro" id="IPR058958">
    <property type="entry name" value="DPBB_CI111"/>
</dbReference>
<dbReference type="Gramene" id="VVA18672">
    <property type="protein sequence ID" value="VVA18672"/>
    <property type="gene ID" value="Prudul26B009007"/>
</dbReference>
<reference evidence="5" key="2">
    <citation type="journal article" date="2020" name="Plant J.">
        <title>Transposons played a major role in the diversification between the closely related almond and peach genomes: results from the almond genome sequence.</title>
        <authorList>
            <person name="Alioto T."/>
            <person name="Alexiou K.G."/>
            <person name="Bardil A."/>
            <person name="Barteri F."/>
            <person name="Castanera R."/>
            <person name="Cruz F."/>
            <person name="Dhingra A."/>
            <person name="Duval H."/>
            <person name="Fernandez I Marti A."/>
            <person name="Frias L."/>
            <person name="Galan B."/>
            <person name="Garcia J.L."/>
            <person name="Howad W."/>
            <person name="Gomez-Garrido J."/>
            <person name="Gut M."/>
            <person name="Julca I."/>
            <person name="Morata J."/>
            <person name="Puigdomenech P."/>
            <person name="Ribeca P."/>
            <person name="Rubio Cabetas M.J."/>
            <person name="Vlasova A."/>
            <person name="Wirthensohn M."/>
            <person name="Garcia-Mas J."/>
            <person name="Gabaldon T."/>
            <person name="Casacuberta J.M."/>
            <person name="Arus P."/>
        </authorList>
    </citation>
    <scope>NUCLEOTIDE SEQUENCE [LARGE SCALE GENOMIC DNA]</scope>
    <source>
        <strain evidence="5">cv. Texas</strain>
    </source>
</reference>
<evidence type="ECO:0000313" key="3">
    <source>
        <dbReference type="EMBL" id="KAI5337011.1"/>
    </source>
</evidence>
<evidence type="ECO:0000313" key="6">
    <source>
        <dbReference type="Proteomes" id="UP001054821"/>
    </source>
</evidence>
<dbReference type="EMBL" id="CABIKO010000031">
    <property type="protein sequence ID" value="VVA18672.1"/>
    <property type="molecule type" value="Genomic_DNA"/>
</dbReference>
<reference evidence="3 6" key="3">
    <citation type="journal article" date="2022" name="G3 (Bethesda)">
        <title>Whole-genome sequence and methylome profiling of the almond [Prunus dulcis (Mill.) D.A. Webb] cultivar 'Nonpareil'.</title>
        <authorList>
            <person name="D'Amico-Willman K.M."/>
            <person name="Ouma W.Z."/>
            <person name="Meulia T."/>
            <person name="Sideli G.M."/>
            <person name="Gradziel T.M."/>
            <person name="Fresnedo-Ramirez J."/>
        </authorList>
    </citation>
    <scope>NUCLEOTIDE SEQUENCE [LARGE SCALE GENOMIC DNA]</scope>
    <source>
        <strain evidence="3">Clone GOH B32 T37-40</strain>
    </source>
</reference>
<dbReference type="Proteomes" id="UP001054821">
    <property type="component" value="Chromosome 3"/>
</dbReference>
<reference evidence="4" key="1">
    <citation type="submission" date="2019-07" db="EMBL/GenBank/DDBJ databases">
        <authorList>
            <person name="Alioto T."/>
            <person name="Alioto T."/>
            <person name="Gomez Garrido J."/>
        </authorList>
    </citation>
    <scope>NUCLEOTIDE SEQUENCE</scope>
</reference>
<evidence type="ECO:0000313" key="5">
    <source>
        <dbReference type="Proteomes" id="UP000327085"/>
    </source>
</evidence>
<accession>A0A5E4ET64</accession>